<dbReference type="GO" id="GO:0007165">
    <property type="term" value="P:signal transduction"/>
    <property type="evidence" value="ECO:0007669"/>
    <property type="project" value="TreeGrafter"/>
</dbReference>
<dbReference type="InterPro" id="IPR001690">
    <property type="entry name" value="Autoind_synthase"/>
</dbReference>
<dbReference type="PANTHER" id="PTHR39322">
    <property type="entry name" value="ACYL-HOMOSERINE-LACTONE SYNTHASE"/>
    <property type="match status" value="1"/>
</dbReference>
<evidence type="ECO:0000256" key="2">
    <source>
        <dbReference type="ARBA" id="ARBA00022679"/>
    </source>
</evidence>
<dbReference type="AlphaFoldDB" id="A0A0P6VH04"/>
<accession>A0A0P6VH04</accession>
<keyword evidence="1 5" id="KW-0673">Quorum sensing</keyword>
<evidence type="ECO:0000256" key="1">
    <source>
        <dbReference type="ARBA" id="ARBA00022654"/>
    </source>
</evidence>
<keyword evidence="4 5" id="KW-0071">Autoinducer synthesis</keyword>
<dbReference type="OrthoDB" id="6169313at2"/>
<evidence type="ECO:0000313" key="8">
    <source>
        <dbReference type="Proteomes" id="UP000048984"/>
    </source>
</evidence>
<dbReference type="STRING" id="665126.ABB55_02950"/>
<dbReference type="PRINTS" id="PR01549">
    <property type="entry name" value="AUTOINDCRSYN"/>
</dbReference>
<evidence type="ECO:0000256" key="3">
    <source>
        <dbReference type="ARBA" id="ARBA00022691"/>
    </source>
</evidence>
<dbReference type="Proteomes" id="UP000048984">
    <property type="component" value="Unassembled WGS sequence"/>
</dbReference>
<dbReference type="PROSITE" id="PS51187">
    <property type="entry name" value="AUTOINDUCER_SYNTH_2"/>
    <property type="match status" value="1"/>
</dbReference>
<dbReference type="GO" id="GO:0061579">
    <property type="term" value="F:N-acyl homoserine lactone synthase activity"/>
    <property type="evidence" value="ECO:0007669"/>
    <property type="project" value="UniProtKB-UniRule"/>
</dbReference>
<dbReference type="EC" id="2.3.1.184" evidence="6"/>
<proteinExistence type="inferred from homology"/>
<keyword evidence="3 6" id="KW-0949">S-adenosyl-L-methionine</keyword>
<dbReference type="RefSeq" id="WP_054357471.1">
    <property type="nucleotide sequence ID" value="NZ_JAPCYQ010000001.1"/>
</dbReference>
<dbReference type="GO" id="GO:0009372">
    <property type="term" value="P:quorum sensing"/>
    <property type="evidence" value="ECO:0007669"/>
    <property type="project" value="UniProtKB-UniRule"/>
</dbReference>
<name>A0A0P6VH04_9HYPH</name>
<comment type="catalytic activity">
    <reaction evidence="6">
        <text>a fatty acyl-[ACP] + S-adenosyl-L-methionine = an N-acyl-L-homoserine lactone + S-methyl-5'-thioadenosine + holo-[ACP] + H(+)</text>
        <dbReference type="Rhea" id="RHEA:10096"/>
        <dbReference type="Rhea" id="RHEA-COMP:9685"/>
        <dbReference type="Rhea" id="RHEA-COMP:14125"/>
        <dbReference type="ChEBI" id="CHEBI:15378"/>
        <dbReference type="ChEBI" id="CHEBI:17509"/>
        <dbReference type="ChEBI" id="CHEBI:55474"/>
        <dbReference type="ChEBI" id="CHEBI:59789"/>
        <dbReference type="ChEBI" id="CHEBI:64479"/>
        <dbReference type="ChEBI" id="CHEBI:138651"/>
        <dbReference type="EC" id="2.3.1.184"/>
    </reaction>
</comment>
<organism evidence="7 8">
    <name type="scientific">Prosthecodimorpha hirschii</name>
    <dbReference type="NCBI Taxonomy" id="665126"/>
    <lineage>
        <taxon>Bacteria</taxon>
        <taxon>Pseudomonadati</taxon>
        <taxon>Pseudomonadota</taxon>
        <taxon>Alphaproteobacteria</taxon>
        <taxon>Hyphomicrobiales</taxon>
        <taxon>Ancalomicrobiaceae</taxon>
        <taxon>Prosthecodimorpha</taxon>
    </lineage>
</organism>
<keyword evidence="2 6" id="KW-0808">Transferase</keyword>
<evidence type="ECO:0000256" key="6">
    <source>
        <dbReference type="RuleBase" id="RU361135"/>
    </source>
</evidence>
<dbReference type="SUPFAM" id="SSF55729">
    <property type="entry name" value="Acyl-CoA N-acyltransferases (Nat)"/>
    <property type="match status" value="1"/>
</dbReference>
<dbReference type="CDD" id="cd04301">
    <property type="entry name" value="NAT_SF"/>
    <property type="match status" value="1"/>
</dbReference>
<evidence type="ECO:0000256" key="5">
    <source>
        <dbReference type="PROSITE-ProRule" id="PRU00533"/>
    </source>
</evidence>
<comment type="caution">
    <text evidence="7">The sequence shown here is derived from an EMBL/GenBank/DDBJ whole genome shotgun (WGS) entry which is preliminary data.</text>
</comment>
<protein>
    <recommendedName>
        <fullName evidence="6">Acyl-homoserine-lactone synthase</fullName>
        <ecNumber evidence="6">2.3.1.184</ecNumber>
    </recommendedName>
    <alternativeName>
        <fullName evidence="6">Autoinducer synthesis protein</fullName>
    </alternativeName>
</protein>
<dbReference type="InterPro" id="IPR016181">
    <property type="entry name" value="Acyl_CoA_acyltransferase"/>
</dbReference>
<reference evidence="7 8" key="2">
    <citation type="submission" date="2015-10" db="EMBL/GenBank/DDBJ databases">
        <title>Draft Genome Sequence of Prosthecomicrobium hirschii ATCC 27832.</title>
        <authorList>
            <person name="Daniel J."/>
            <person name="Givan S.A."/>
            <person name="Brun Y.V."/>
            <person name="Brown P.J."/>
        </authorList>
    </citation>
    <scope>NUCLEOTIDE SEQUENCE [LARGE SCALE GENOMIC DNA]</scope>
    <source>
        <strain evidence="7 8">16</strain>
    </source>
</reference>
<evidence type="ECO:0000313" key="7">
    <source>
        <dbReference type="EMBL" id="KPL51308.1"/>
    </source>
</evidence>
<dbReference type="EMBL" id="LJYW01000001">
    <property type="protein sequence ID" value="KPL51308.1"/>
    <property type="molecule type" value="Genomic_DNA"/>
</dbReference>
<reference evidence="7 8" key="1">
    <citation type="submission" date="2015-09" db="EMBL/GenBank/DDBJ databases">
        <authorList>
            <person name="Jackson K.R."/>
            <person name="Lunt B.L."/>
            <person name="Fisher J.N.B."/>
            <person name="Gardner A.V."/>
            <person name="Bailey M.E."/>
            <person name="Deus L.M."/>
            <person name="Earl A.S."/>
            <person name="Gibby P.D."/>
            <person name="Hartmann K.A."/>
            <person name="Liu J.E."/>
            <person name="Manci A.M."/>
            <person name="Nielsen D.A."/>
            <person name="Solomon M.B."/>
            <person name="Breakwell D.P."/>
            <person name="Burnett S.H."/>
            <person name="Grose J.H."/>
        </authorList>
    </citation>
    <scope>NUCLEOTIDE SEQUENCE [LARGE SCALE GENOMIC DNA]</scope>
    <source>
        <strain evidence="7 8">16</strain>
    </source>
</reference>
<gene>
    <name evidence="7" type="ORF">ABB55_02950</name>
</gene>
<sequence length="206" mass="23814">MKVLTLKGKDEWKYPELFDEAFRLRHKTFVEEMGWEAVRKSDGRERDQFDHEDAVHFMMLDGGKLASYSRLLPTTRPHLLSDIYPHLAPRGYPKGDHVWEWTRWTTAWPYRRQGLWSFEGGAMLHTVAQYALQAGIRELSLQGHPTWITRFLQVGYMPRPLGIPESVDGEPVVAFVLPLTPALLQSLEDRVAQRTRQDNFALLGAV</sequence>
<evidence type="ECO:0000256" key="4">
    <source>
        <dbReference type="ARBA" id="ARBA00022929"/>
    </source>
</evidence>
<dbReference type="PANTHER" id="PTHR39322:SF1">
    <property type="entry name" value="ISOVALERYL-HOMOSERINE LACTONE SYNTHASE"/>
    <property type="match status" value="1"/>
</dbReference>
<dbReference type="Gene3D" id="3.40.630.30">
    <property type="match status" value="1"/>
</dbReference>
<comment type="similarity">
    <text evidence="5 6">Belongs to the autoinducer synthase family.</text>
</comment>
<keyword evidence="8" id="KW-1185">Reference proteome</keyword>
<dbReference type="Pfam" id="PF00765">
    <property type="entry name" value="Autoind_synth"/>
    <property type="match status" value="1"/>
</dbReference>